<dbReference type="InterPro" id="IPR027417">
    <property type="entry name" value="P-loop_NTPase"/>
</dbReference>
<dbReference type="Proteomes" id="UP001500353">
    <property type="component" value="Unassembled WGS sequence"/>
</dbReference>
<dbReference type="SUPFAM" id="SSF89550">
    <property type="entry name" value="PHP domain-like"/>
    <property type="match status" value="1"/>
</dbReference>
<evidence type="ECO:0000313" key="3">
    <source>
        <dbReference type="Proteomes" id="UP001500353"/>
    </source>
</evidence>
<protein>
    <submittedName>
        <fullName evidence="2">Gamma-glutamylcyclotransferase</fullName>
    </submittedName>
</protein>
<name>A0ABP9LU07_9FLAO</name>
<dbReference type="InterPro" id="IPR054787">
    <property type="entry name" value="TrlF_ATPase"/>
</dbReference>
<dbReference type="Gene3D" id="3.40.50.300">
    <property type="entry name" value="P-loop containing nucleotide triphosphate hydrolases"/>
    <property type="match status" value="1"/>
</dbReference>
<evidence type="ECO:0000313" key="2">
    <source>
        <dbReference type="EMBL" id="GAA5085436.1"/>
    </source>
</evidence>
<dbReference type="EMBL" id="BAABHX010000001">
    <property type="protein sequence ID" value="GAA5085436.1"/>
    <property type="molecule type" value="Genomic_DNA"/>
</dbReference>
<dbReference type="SUPFAM" id="SSF52540">
    <property type="entry name" value="P-loop containing nucleoside triphosphate hydrolases"/>
    <property type="match status" value="1"/>
</dbReference>
<keyword evidence="3" id="KW-1185">Reference proteome</keyword>
<dbReference type="NCBIfam" id="NF045780">
    <property type="entry name" value="TrlF_fam_ATP"/>
    <property type="match status" value="1"/>
</dbReference>
<proteinExistence type="predicted"/>
<dbReference type="Gene3D" id="3.20.20.140">
    <property type="entry name" value="Metal-dependent hydrolases"/>
    <property type="match status" value="1"/>
</dbReference>
<feature type="coiled-coil region" evidence="1">
    <location>
        <begin position="626"/>
        <end position="653"/>
    </location>
</feature>
<comment type="caution">
    <text evidence="2">The sequence shown here is derived from an EMBL/GenBank/DDBJ whole genome shotgun (WGS) entry which is preliminary data.</text>
</comment>
<accession>A0ABP9LU07</accession>
<keyword evidence="1" id="KW-0175">Coiled coil</keyword>
<dbReference type="InterPro" id="IPR016195">
    <property type="entry name" value="Pol/histidinol_Pase-like"/>
</dbReference>
<reference evidence="3" key="1">
    <citation type="journal article" date="2019" name="Int. J. Syst. Evol. Microbiol.">
        <title>The Global Catalogue of Microorganisms (GCM) 10K type strain sequencing project: providing services to taxonomists for standard genome sequencing and annotation.</title>
        <authorList>
            <consortium name="The Broad Institute Genomics Platform"/>
            <consortium name="The Broad Institute Genome Sequencing Center for Infectious Disease"/>
            <person name="Wu L."/>
            <person name="Ma J."/>
        </authorList>
    </citation>
    <scope>NUCLEOTIDE SEQUENCE [LARGE SCALE GENOMIC DNA]</scope>
    <source>
        <strain evidence="3">JCM 18019</strain>
    </source>
</reference>
<sequence>MGITRGSEWRKWDLHLHTPYTFLNRYKCEEAEFIEKLKNENISCIGLTNYFKFDDREFELKDKLEKEGIITFLNLEIRLDYQNKDDDCLDLHVIFSNDVTKENIEKFLHNMNVNISGNDKKCIDLTEKSDFENAVINFDKLKECLEEESIGLRGKYLIGFLSRGKGNARTSTNYEKLTKYADILIHSTDNPKNIEEDSKFWLSYKRPLLQNSDAHSLDSIGKKFTWIKAETTFEGLKQIIYEPDERIRIQTDEPESEKLDNLMIEEISFQSSDNKFTPEIIRFNKNLNVIIGGKSSGKSILLYKIARTLNAEVLLNTADEDLLKNNILKYKDTDDNKFKDLYDLSESDSHFNFKVKLFSGSEQSIIDRPDHSSILPSIKYIPQNHLSNLVDKSRKNGNTLKKLIRDLILEDSEYKKKYNDFVDKAIRNDYQREQDVDYYFSLKDAIKKKQEELLTRGDTKALEEGIASNKKKLEQLSIAFKPEESEEYKNLNERINHLNIEEGKINSDFDKIKTFNDEIKSVLSSFVNRKRLLGESLEIEIIKTDFLHKYNFIDDSLNSVNEIENEIKKNEEGIFIQENIFKTNLLRIREEQNDIKNRLRPFIEKLDNQKQIETIQTSISEDQKKLSEIQQFKKEIEDNIVVLNEQKEKIFSEFEKNFELYAKILEELKPRIMLLEGQDDKVDIIGSVKYNYPEFRKMVDSIIDGRSFNNEGFEYLYQYEKTSGVKTALSEVDFSSIKNGLKNLFEKIENNPGILKGNNSERDACKKILTDNFFDHWDVKSDNDDIHKMSTGKASFVLLKLIIKLSKDNGPILIDQPEDNLDNRSVSRELVEYLKLRKRERQIILVTHNPNIVVNADAENVIVANQNGQNDTDSESPYKFDYINGALEDSFSHEDCKDLLKSMGIRQHITEIVEGGMDAFKKREEKYGF</sequence>
<evidence type="ECO:0000256" key="1">
    <source>
        <dbReference type="SAM" id="Coils"/>
    </source>
</evidence>
<organism evidence="2 3">
    <name type="scientific">Chryseobacterium ginsengisoli</name>
    <dbReference type="NCBI Taxonomy" id="363853"/>
    <lineage>
        <taxon>Bacteria</taxon>
        <taxon>Pseudomonadati</taxon>
        <taxon>Bacteroidota</taxon>
        <taxon>Flavobacteriia</taxon>
        <taxon>Flavobacteriales</taxon>
        <taxon>Weeksellaceae</taxon>
        <taxon>Chryseobacterium group</taxon>
        <taxon>Chryseobacterium</taxon>
    </lineage>
</organism>
<dbReference type="RefSeq" id="WP_345200250.1">
    <property type="nucleotide sequence ID" value="NZ_BAABHX010000001.1"/>
</dbReference>
<gene>
    <name evidence="2" type="ORF">GCM10023210_06260</name>
</gene>